<reference evidence="2 3" key="1">
    <citation type="journal article" date="2024" name="G3 (Bethesda)">
        <title>Genome assembly of Hibiscus sabdariffa L. provides insights into metabolisms of medicinal natural products.</title>
        <authorList>
            <person name="Kim T."/>
        </authorList>
    </citation>
    <scope>NUCLEOTIDE SEQUENCE [LARGE SCALE GENOMIC DNA]</scope>
    <source>
        <strain evidence="2">TK-2024</strain>
        <tissue evidence="2">Old leaves</tissue>
    </source>
</reference>
<dbReference type="EMBL" id="JBBPBN010000013">
    <property type="protein sequence ID" value="KAK9026509.1"/>
    <property type="molecule type" value="Genomic_DNA"/>
</dbReference>
<evidence type="ECO:0000313" key="2">
    <source>
        <dbReference type="EMBL" id="KAK9026509.1"/>
    </source>
</evidence>
<keyword evidence="3" id="KW-1185">Reference proteome</keyword>
<evidence type="ECO:0000256" key="1">
    <source>
        <dbReference type="SAM" id="MobiDB-lite"/>
    </source>
</evidence>
<feature type="region of interest" description="Disordered" evidence="1">
    <location>
        <begin position="1"/>
        <end position="81"/>
    </location>
</feature>
<feature type="compositionally biased region" description="Pro residues" evidence="1">
    <location>
        <begin position="19"/>
        <end position="44"/>
    </location>
</feature>
<comment type="caution">
    <text evidence="2">The sequence shown here is derived from an EMBL/GenBank/DDBJ whole genome shotgun (WGS) entry which is preliminary data.</text>
</comment>
<dbReference type="Proteomes" id="UP001396334">
    <property type="component" value="Unassembled WGS sequence"/>
</dbReference>
<name>A0ABR2SNI9_9ROSI</name>
<sequence>MREEDSNSIAFHIRNPNHAHPPPPSSPLHPPYPNSTPIPGPPEMNPHAPSSGLASFGPRSSTRDSLTPWLIWGSRTPSPRP</sequence>
<protein>
    <submittedName>
        <fullName evidence="2">Uncharacterized protein</fullName>
    </submittedName>
</protein>
<evidence type="ECO:0000313" key="3">
    <source>
        <dbReference type="Proteomes" id="UP001396334"/>
    </source>
</evidence>
<proteinExistence type="predicted"/>
<accession>A0ABR2SNI9</accession>
<gene>
    <name evidence="2" type="ORF">V6N11_039347</name>
</gene>
<organism evidence="2 3">
    <name type="scientific">Hibiscus sabdariffa</name>
    <name type="common">roselle</name>
    <dbReference type="NCBI Taxonomy" id="183260"/>
    <lineage>
        <taxon>Eukaryota</taxon>
        <taxon>Viridiplantae</taxon>
        <taxon>Streptophyta</taxon>
        <taxon>Embryophyta</taxon>
        <taxon>Tracheophyta</taxon>
        <taxon>Spermatophyta</taxon>
        <taxon>Magnoliopsida</taxon>
        <taxon>eudicotyledons</taxon>
        <taxon>Gunneridae</taxon>
        <taxon>Pentapetalae</taxon>
        <taxon>rosids</taxon>
        <taxon>malvids</taxon>
        <taxon>Malvales</taxon>
        <taxon>Malvaceae</taxon>
        <taxon>Malvoideae</taxon>
        <taxon>Hibiscus</taxon>
    </lineage>
</organism>